<dbReference type="EMBL" id="LLYA01000207">
    <property type="protein sequence ID" value="KRR17681.1"/>
    <property type="molecule type" value="Genomic_DNA"/>
</dbReference>
<feature type="chain" id="PRO_5006443943" description="Fumarylacetoacetase-like C-terminal domain-containing protein" evidence="2">
    <location>
        <begin position="22"/>
        <end position="284"/>
    </location>
</feature>
<feature type="domain" description="Fumarylacetoacetase-like C-terminal" evidence="3">
    <location>
        <begin position="88"/>
        <end position="274"/>
    </location>
</feature>
<protein>
    <recommendedName>
        <fullName evidence="3">Fumarylacetoacetase-like C-terminal domain-containing protein</fullName>
    </recommendedName>
</protein>
<dbReference type="OrthoDB" id="9792137at2"/>
<dbReference type="RefSeq" id="WP_057847552.1">
    <property type="nucleotide sequence ID" value="NZ_LLYA01000207.1"/>
</dbReference>
<reference evidence="4 5" key="1">
    <citation type="submission" date="2014-03" db="EMBL/GenBank/DDBJ databases">
        <title>Bradyrhizobium valentinum sp. nov., isolated from effective nodules of Lupinus mariae-josephae, a lupine endemic of basic-lime soils in Eastern Spain.</title>
        <authorList>
            <person name="Duran D."/>
            <person name="Rey L."/>
            <person name="Navarro A."/>
            <person name="Busquets A."/>
            <person name="Imperial J."/>
            <person name="Ruiz-Argueso T."/>
        </authorList>
    </citation>
    <scope>NUCLEOTIDE SEQUENCE [LARGE SCALE GENOMIC DNA]</scope>
    <source>
        <strain evidence="4 5">Ro19</strain>
    </source>
</reference>
<dbReference type="Gene3D" id="3.90.850.10">
    <property type="entry name" value="Fumarylacetoacetase-like, C-terminal domain"/>
    <property type="match status" value="1"/>
</dbReference>
<name>A0A0R3MCQ7_9BRAD</name>
<dbReference type="InterPro" id="IPR011234">
    <property type="entry name" value="Fumarylacetoacetase-like_C"/>
</dbReference>
<keyword evidence="5" id="KW-1185">Reference proteome</keyword>
<organism evidence="4 5">
    <name type="scientific">Bradyrhizobium retamae</name>
    <dbReference type="NCBI Taxonomy" id="1300035"/>
    <lineage>
        <taxon>Bacteria</taxon>
        <taxon>Pseudomonadati</taxon>
        <taxon>Pseudomonadota</taxon>
        <taxon>Alphaproteobacteria</taxon>
        <taxon>Hyphomicrobiales</taxon>
        <taxon>Nitrobacteraceae</taxon>
        <taxon>Bradyrhizobium</taxon>
    </lineage>
</organism>
<evidence type="ECO:0000313" key="5">
    <source>
        <dbReference type="Proteomes" id="UP000052023"/>
    </source>
</evidence>
<evidence type="ECO:0000256" key="1">
    <source>
        <dbReference type="ARBA" id="ARBA00023239"/>
    </source>
</evidence>
<keyword evidence="1" id="KW-0456">Lyase</keyword>
<accession>A0A0R3MCQ7</accession>
<dbReference type="InterPro" id="IPR036663">
    <property type="entry name" value="Fumarylacetoacetase_C_sf"/>
</dbReference>
<dbReference type="SUPFAM" id="SSF56529">
    <property type="entry name" value="FAH"/>
    <property type="match status" value="1"/>
</dbReference>
<comment type="caution">
    <text evidence="4">The sequence shown here is derived from an EMBL/GenBank/DDBJ whole genome shotgun (WGS) entry which is preliminary data.</text>
</comment>
<dbReference type="AlphaFoldDB" id="A0A0R3MCQ7"/>
<evidence type="ECO:0000256" key="2">
    <source>
        <dbReference type="SAM" id="SignalP"/>
    </source>
</evidence>
<gene>
    <name evidence="4" type="ORF">CQ13_36010</name>
</gene>
<dbReference type="InterPro" id="IPR050772">
    <property type="entry name" value="Hydratase-Decarb/MhpD_sf"/>
</dbReference>
<feature type="signal peptide" evidence="2">
    <location>
        <begin position="1"/>
        <end position="21"/>
    </location>
</feature>
<dbReference type="PANTHER" id="PTHR30143:SF0">
    <property type="entry name" value="2-KETO-4-PENTENOATE HYDRATASE"/>
    <property type="match status" value="1"/>
</dbReference>
<keyword evidence="2" id="KW-0732">Signal</keyword>
<evidence type="ECO:0000259" key="3">
    <source>
        <dbReference type="Pfam" id="PF01557"/>
    </source>
</evidence>
<dbReference type="GO" id="GO:0005737">
    <property type="term" value="C:cytoplasm"/>
    <property type="evidence" value="ECO:0007669"/>
    <property type="project" value="TreeGrafter"/>
</dbReference>
<proteinExistence type="predicted"/>
<sequence>MRVVALVSFVTGLLVGGAALAECPTAEAIQIFVKDWQAKRPTNALPVSDVSDAICARDKLVEALTDSQGKVVGYKAGLTAKAVQERFNWNAPVAGLLLEKMLLTDGATVPAAYGARPVWEADMLLVVKDDGANQAKTPEEALRHISGMRPYIELNDIALGQNEKIDGLQLIAINVAARLGVAGPEIPLENTPETLKRLAETKIVATDGSGAILAEGVGAATLGNPLNVVVWLVEDLAKNGRKLNAGDLISVGTFSPLTPPKPGQKVTVRYDGLPNTPKVSVRFE</sequence>
<dbReference type="Proteomes" id="UP000052023">
    <property type="component" value="Unassembled WGS sequence"/>
</dbReference>
<dbReference type="Pfam" id="PF01557">
    <property type="entry name" value="FAA_hydrolase"/>
    <property type="match status" value="1"/>
</dbReference>
<dbReference type="PANTHER" id="PTHR30143">
    <property type="entry name" value="ACID HYDRATASE"/>
    <property type="match status" value="1"/>
</dbReference>
<evidence type="ECO:0000313" key="4">
    <source>
        <dbReference type="EMBL" id="KRR17681.1"/>
    </source>
</evidence>
<dbReference type="GO" id="GO:0008684">
    <property type="term" value="F:2-oxopent-4-enoate hydratase activity"/>
    <property type="evidence" value="ECO:0007669"/>
    <property type="project" value="TreeGrafter"/>
</dbReference>